<reference evidence="4 5" key="1">
    <citation type="submission" date="2010-10" db="EMBL/GenBank/DDBJ databases">
        <authorList>
            <person name="Durkin A.S."/>
            <person name="Madupu R."/>
            <person name="Torralba M."/>
            <person name="Gillis M."/>
            <person name="Methe B."/>
            <person name="Sutton G."/>
            <person name="Nelson K.E."/>
        </authorList>
    </citation>
    <scope>NUCLEOTIDE SEQUENCE [LARGE SCALE GENOMIC DNA]</scope>
    <source>
        <strain evidence="4 5">ACS-139-V-Col8</strain>
    </source>
</reference>
<dbReference type="PANTHER" id="PTHR10434:SF11">
    <property type="entry name" value="1-ACYL-SN-GLYCEROL-3-PHOSPHATE ACYLTRANSFERASE"/>
    <property type="match status" value="1"/>
</dbReference>
<evidence type="ECO:0000259" key="3">
    <source>
        <dbReference type="SMART" id="SM00563"/>
    </source>
</evidence>
<comment type="caution">
    <text evidence="4">The sequence shown here is derived from an EMBL/GenBank/DDBJ whole genome shotgun (WGS) entry which is preliminary data.</text>
</comment>
<protein>
    <submittedName>
        <fullName evidence="4">Acyltransferase</fullName>
    </submittedName>
</protein>
<evidence type="ECO:0000256" key="1">
    <source>
        <dbReference type="ARBA" id="ARBA00022679"/>
    </source>
</evidence>
<dbReference type="Pfam" id="PF01553">
    <property type="entry name" value="Acyltransferase"/>
    <property type="match status" value="1"/>
</dbReference>
<evidence type="ECO:0000313" key="5">
    <source>
        <dbReference type="Proteomes" id="UP000005990"/>
    </source>
</evidence>
<evidence type="ECO:0000256" key="2">
    <source>
        <dbReference type="ARBA" id="ARBA00023315"/>
    </source>
</evidence>
<dbReference type="CDD" id="cd07989">
    <property type="entry name" value="LPLAT_AGPAT-like"/>
    <property type="match status" value="1"/>
</dbReference>
<dbReference type="AlphaFoldDB" id="E4KM10"/>
<name>E4KM10_9LACT</name>
<dbReference type="Proteomes" id="UP000005990">
    <property type="component" value="Unassembled WGS sequence"/>
</dbReference>
<dbReference type="InterPro" id="IPR002123">
    <property type="entry name" value="Plipid/glycerol_acylTrfase"/>
</dbReference>
<dbReference type="PANTHER" id="PTHR10434">
    <property type="entry name" value="1-ACYL-SN-GLYCEROL-3-PHOSPHATE ACYLTRANSFERASE"/>
    <property type="match status" value="1"/>
</dbReference>
<organism evidence="4 5">
    <name type="scientific">Eremococcus coleocola ACS-139-V-Col8</name>
    <dbReference type="NCBI Taxonomy" id="908337"/>
    <lineage>
        <taxon>Bacteria</taxon>
        <taxon>Bacillati</taxon>
        <taxon>Bacillota</taxon>
        <taxon>Bacilli</taxon>
        <taxon>Lactobacillales</taxon>
        <taxon>Aerococcaceae</taxon>
        <taxon>Eremococcus</taxon>
    </lineage>
</organism>
<keyword evidence="1 4" id="KW-0808">Transferase</keyword>
<dbReference type="RefSeq" id="WP_006417509.1">
    <property type="nucleotide sequence ID" value="NZ_AENN01000001.1"/>
</dbReference>
<dbReference type="STRING" id="908337.HMPREF9257_0993"/>
<feature type="domain" description="Phospholipid/glycerol acyltransferase" evidence="3">
    <location>
        <begin position="35"/>
        <end position="145"/>
    </location>
</feature>
<dbReference type="SMART" id="SM00563">
    <property type="entry name" value="PlsC"/>
    <property type="match status" value="1"/>
</dbReference>
<evidence type="ECO:0000313" key="4">
    <source>
        <dbReference type="EMBL" id="EFR32026.1"/>
    </source>
</evidence>
<dbReference type="OrthoDB" id="9803035at2"/>
<accession>E4KM10</accession>
<dbReference type="GO" id="GO:0003841">
    <property type="term" value="F:1-acylglycerol-3-phosphate O-acyltransferase activity"/>
    <property type="evidence" value="ECO:0007669"/>
    <property type="project" value="TreeGrafter"/>
</dbReference>
<keyword evidence="2 4" id="KW-0012">Acyltransferase</keyword>
<dbReference type="SUPFAM" id="SSF69593">
    <property type="entry name" value="Glycerol-3-phosphate (1)-acyltransferase"/>
    <property type="match status" value="1"/>
</dbReference>
<dbReference type="eggNOG" id="COG0204">
    <property type="taxonomic scope" value="Bacteria"/>
</dbReference>
<proteinExistence type="predicted"/>
<dbReference type="GO" id="GO:0006654">
    <property type="term" value="P:phosphatidic acid biosynthetic process"/>
    <property type="evidence" value="ECO:0007669"/>
    <property type="project" value="TreeGrafter"/>
</dbReference>
<sequence>MFYKIIVPILKGIFWLIHGSAQVEGLEHVPSDRPVIIAATHRSLFDPFYIAYALYPAQIHFMGKDSLFKNPILAFLLKKAGMFPVNREKPGTAAIRMAIQVLNEDQDHLGIFPSGSRYTTKIKGGTAFIQRRSKADIIPVAIQPPLTFDQFFKRKKAKLAFGPAIPYQDDIKYTKEVLAQVDEQIRQAFDNLDQQLDPTYQYIPSVKAKK</sequence>
<dbReference type="EMBL" id="AENN01000001">
    <property type="protein sequence ID" value="EFR32026.1"/>
    <property type="molecule type" value="Genomic_DNA"/>
</dbReference>
<gene>
    <name evidence="4" type="ORF">HMPREF9257_0993</name>
</gene>
<keyword evidence="5" id="KW-1185">Reference proteome</keyword>